<name>A0A5C5G394_9BASI</name>
<dbReference type="OrthoDB" id="2537187at2759"/>
<proteinExistence type="predicted"/>
<evidence type="ECO:0008006" key="4">
    <source>
        <dbReference type="Google" id="ProtNLM"/>
    </source>
</evidence>
<accession>A0A5C5G394</accession>
<dbReference type="STRING" id="5288.A0A5C5G394"/>
<dbReference type="Proteomes" id="UP000311382">
    <property type="component" value="Unassembled WGS sequence"/>
</dbReference>
<reference evidence="2 3" key="1">
    <citation type="submission" date="2019-03" db="EMBL/GenBank/DDBJ databases">
        <title>Rhodosporidium diobovatum UCD-FST 08-225 genome sequencing, assembly, and annotation.</title>
        <authorList>
            <person name="Fakankun I.U."/>
            <person name="Fristensky B."/>
            <person name="Levin D.B."/>
        </authorList>
    </citation>
    <scope>NUCLEOTIDE SEQUENCE [LARGE SCALE GENOMIC DNA]</scope>
    <source>
        <strain evidence="2 3">UCD-FST 08-225</strain>
    </source>
</reference>
<feature type="transmembrane region" description="Helical" evidence="1">
    <location>
        <begin position="159"/>
        <end position="178"/>
    </location>
</feature>
<feature type="transmembrane region" description="Helical" evidence="1">
    <location>
        <begin position="103"/>
        <end position="124"/>
    </location>
</feature>
<keyword evidence="3" id="KW-1185">Reference proteome</keyword>
<dbReference type="AlphaFoldDB" id="A0A5C5G394"/>
<comment type="caution">
    <text evidence="2">The sequence shown here is derived from an EMBL/GenBank/DDBJ whole genome shotgun (WGS) entry which is preliminary data.</text>
</comment>
<evidence type="ECO:0000313" key="2">
    <source>
        <dbReference type="EMBL" id="TNY23568.1"/>
    </source>
</evidence>
<evidence type="ECO:0000256" key="1">
    <source>
        <dbReference type="SAM" id="Phobius"/>
    </source>
</evidence>
<dbReference type="EMBL" id="SOZI01000010">
    <property type="protein sequence ID" value="TNY23568.1"/>
    <property type="molecule type" value="Genomic_DNA"/>
</dbReference>
<sequence length="179" mass="18561">MSGSDSGLLVLARSTAVVGLGLVSGLTLSVPAWFWPALYRPDSTLSPSQRLSLWSTLYSQGKRTMTAVIPTAVALLSYAAWAAKPAPSYLPAGWVARHRQGVLAAAAAATAGIAVFTVVAMEGLNGSLKQLERDAKTNGAPVLPSHGAQIRTRWARLHLVRCALAGSAFVAGVAELALA</sequence>
<dbReference type="InterPro" id="IPR013901">
    <property type="entry name" value="Anthrone_oxy"/>
</dbReference>
<feature type="transmembrane region" description="Helical" evidence="1">
    <location>
        <begin position="12"/>
        <end position="35"/>
    </location>
</feature>
<keyword evidence="1" id="KW-0472">Membrane</keyword>
<feature type="transmembrane region" description="Helical" evidence="1">
    <location>
        <begin position="64"/>
        <end position="83"/>
    </location>
</feature>
<keyword evidence="1" id="KW-0812">Transmembrane</keyword>
<evidence type="ECO:0000313" key="3">
    <source>
        <dbReference type="Proteomes" id="UP000311382"/>
    </source>
</evidence>
<gene>
    <name evidence="2" type="ORF">DMC30DRAFT_444289</name>
</gene>
<protein>
    <recommendedName>
        <fullName evidence="4">DUF1772-domain-containing protein</fullName>
    </recommendedName>
</protein>
<organism evidence="2 3">
    <name type="scientific">Rhodotorula diobovata</name>
    <dbReference type="NCBI Taxonomy" id="5288"/>
    <lineage>
        <taxon>Eukaryota</taxon>
        <taxon>Fungi</taxon>
        <taxon>Dikarya</taxon>
        <taxon>Basidiomycota</taxon>
        <taxon>Pucciniomycotina</taxon>
        <taxon>Microbotryomycetes</taxon>
        <taxon>Sporidiobolales</taxon>
        <taxon>Sporidiobolaceae</taxon>
        <taxon>Rhodotorula</taxon>
    </lineage>
</organism>
<keyword evidence="1" id="KW-1133">Transmembrane helix</keyword>
<dbReference type="Pfam" id="PF08592">
    <property type="entry name" value="Anthrone_oxy"/>
    <property type="match status" value="1"/>
</dbReference>